<dbReference type="EMBL" id="JACVVK020000818">
    <property type="protein sequence ID" value="KAK7443434.1"/>
    <property type="molecule type" value="Genomic_DNA"/>
</dbReference>
<dbReference type="Proteomes" id="UP001519460">
    <property type="component" value="Unassembled WGS sequence"/>
</dbReference>
<evidence type="ECO:0000313" key="2">
    <source>
        <dbReference type="EMBL" id="KAK7443434.1"/>
    </source>
</evidence>
<organism evidence="2 3">
    <name type="scientific">Batillaria attramentaria</name>
    <dbReference type="NCBI Taxonomy" id="370345"/>
    <lineage>
        <taxon>Eukaryota</taxon>
        <taxon>Metazoa</taxon>
        <taxon>Spiralia</taxon>
        <taxon>Lophotrochozoa</taxon>
        <taxon>Mollusca</taxon>
        <taxon>Gastropoda</taxon>
        <taxon>Caenogastropoda</taxon>
        <taxon>Sorbeoconcha</taxon>
        <taxon>Cerithioidea</taxon>
        <taxon>Batillariidae</taxon>
        <taxon>Batillaria</taxon>
    </lineage>
</organism>
<evidence type="ECO:0000313" key="3">
    <source>
        <dbReference type="Proteomes" id="UP001519460"/>
    </source>
</evidence>
<sequence length="102" mass="11851">MSYNKTQTDREREPKTGEVSFRDCQQASQRACGTIATHRLIRKENTGDNSSNTTSDTTTTGPPRTSSARWQQFTRDYREKRVFRDGVSSLSMNRSQFFWNFI</sequence>
<feature type="region of interest" description="Disordered" evidence="1">
    <location>
        <begin position="1"/>
        <end position="22"/>
    </location>
</feature>
<dbReference type="AlphaFoldDB" id="A0ABD0J090"/>
<reference evidence="2 3" key="1">
    <citation type="journal article" date="2023" name="Sci. Data">
        <title>Genome assembly of the Korean intertidal mud-creeper Batillaria attramentaria.</title>
        <authorList>
            <person name="Patra A.K."/>
            <person name="Ho P.T."/>
            <person name="Jun S."/>
            <person name="Lee S.J."/>
            <person name="Kim Y."/>
            <person name="Won Y.J."/>
        </authorList>
    </citation>
    <scope>NUCLEOTIDE SEQUENCE [LARGE SCALE GENOMIC DNA]</scope>
    <source>
        <strain evidence="2">Wonlab-2016</strain>
    </source>
</reference>
<gene>
    <name evidence="2" type="ORF">BaRGS_00040462</name>
</gene>
<comment type="caution">
    <text evidence="2">The sequence shown here is derived from an EMBL/GenBank/DDBJ whole genome shotgun (WGS) entry which is preliminary data.</text>
</comment>
<feature type="compositionally biased region" description="Basic and acidic residues" evidence="1">
    <location>
        <begin position="7"/>
        <end position="16"/>
    </location>
</feature>
<name>A0ABD0J090_9CAEN</name>
<evidence type="ECO:0000256" key="1">
    <source>
        <dbReference type="SAM" id="MobiDB-lite"/>
    </source>
</evidence>
<feature type="region of interest" description="Disordered" evidence="1">
    <location>
        <begin position="36"/>
        <end position="69"/>
    </location>
</feature>
<accession>A0ABD0J090</accession>
<keyword evidence="3" id="KW-1185">Reference proteome</keyword>
<feature type="compositionally biased region" description="Low complexity" evidence="1">
    <location>
        <begin position="47"/>
        <end position="67"/>
    </location>
</feature>
<protein>
    <submittedName>
        <fullName evidence="2">Uncharacterized protein</fullName>
    </submittedName>
</protein>
<proteinExistence type="predicted"/>